<reference evidence="4 5" key="1">
    <citation type="submission" date="2019-08" db="EMBL/GenBank/DDBJ databases">
        <title>Draft genome sequences of two oriental melons (Cucumis melo L. var makuwa).</title>
        <authorList>
            <person name="Kwon S.-Y."/>
        </authorList>
    </citation>
    <scope>NUCLEOTIDE SEQUENCE [LARGE SCALE GENOMIC DNA]</scope>
    <source>
        <strain evidence="5">cv. Chang Bougi</strain>
        <strain evidence="4">cv. SW 3</strain>
        <tissue evidence="3">Leaf</tissue>
    </source>
</reference>
<gene>
    <name evidence="3" type="ORF">E5676_scaffold3819G00020</name>
    <name evidence="2" type="ORF">E6C27_scaffold22G00410</name>
</gene>
<organism evidence="3 5">
    <name type="scientific">Cucumis melo var. makuwa</name>
    <name type="common">Oriental melon</name>
    <dbReference type="NCBI Taxonomy" id="1194695"/>
    <lineage>
        <taxon>Eukaryota</taxon>
        <taxon>Viridiplantae</taxon>
        <taxon>Streptophyta</taxon>
        <taxon>Embryophyta</taxon>
        <taxon>Tracheophyta</taxon>
        <taxon>Spermatophyta</taxon>
        <taxon>Magnoliopsida</taxon>
        <taxon>eudicotyledons</taxon>
        <taxon>Gunneridae</taxon>
        <taxon>Pentapetalae</taxon>
        <taxon>rosids</taxon>
        <taxon>fabids</taxon>
        <taxon>Cucurbitales</taxon>
        <taxon>Cucurbitaceae</taxon>
        <taxon>Benincaseae</taxon>
        <taxon>Cucumis</taxon>
    </lineage>
</organism>
<evidence type="ECO:0000313" key="2">
    <source>
        <dbReference type="EMBL" id="KAA0060273.1"/>
    </source>
</evidence>
<evidence type="ECO:0000256" key="1">
    <source>
        <dbReference type="SAM" id="Phobius"/>
    </source>
</evidence>
<keyword evidence="1" id="KW-0812">Transmembrane</keyword>
<proteinExistence type="predicted"/>
<keyword evidence="1" id="KW-0472">Membrane</keyword>
<protein>
    <submittedName>
        <fullName evidence="3">Uncharacterized protein</fullName>
    </submittedName>
</protein>
<accession>A0A5D3DHE1</accession>
<keyword evidence="1" id="KW-1133">Transmembrane helix</keyword>
<dbReference type="Proteomes" id="UP000321947">
    <property type="component" value="Unassembled WGS sequence"/>
</dbReference>
<comment type="caution">
    <text evidence="3">The sequence shown here is derived from an EMBL/GenBank/DDBJ whole genome shotgun (WGS) entry which is preliminary data.</text>
</comment>
<evidence type="ECO:0000313" key="4">
    <source>
        <dbReference type="Proteomes" id="UP000321393"/>
    </source>
</evidence>
<evidence type="ECO:0000313" key="5">
    <source>
        <dbReference type="Proteomes" id="UP000321947"/>
    </source>
</evidence>
<evidence type="ECO:0000313" key="3">
    <source>
        <dbReference type="EMBL" id="TYK23036.1"/>
    </source>
</evidence>
<dbReference type="Proteomes" id="UP000321393">
    <property type="component" value="Unassembled WGS sequence"/>
</dbReference>
<dbReference type="AlphaFoldDB" id="A0A5D3DHE1"/>
<name>A0A5D3DHE1_CUCMM</name>
<dbReference type="EMBL" id="SSTE01005668">
    <property type="protein sequence ID" value="KAA0060273.1"/>
    <property type="molecule type" value="Genomic_DNA"/>
</dbReference>
<sequence length="142" mass="15321">MSSTIQLLLGDDQAFAVRSIALVGAIGTFVVWRGRSIVSDPTSTEERSDFCSQIHRPGRSNRTPSSFKEVSLPSVNQLLLGDDRTFAVRSSVLAPSSFREVTMSSAIQLLLGDDRAFAIRFIAQLGAIGTFIVWRGGSAVSD</sequence>
<dbReference type="EMBL" id="SSTD01004613">
    <property type="protein sequence ID" value="TYK23036.1"/>
    <property type="molecule type" value="Genomic_DNA"/>
</dbReference>
<feature type="transmembrane region" description="Helical" evidence="1">
    <location>
        <begin position="15"/>
        <end position="32"/>
    </location>
</feature>